<proteinExistence type="predicted"/>
<keyword evidence="2" id="KW-1185">Reference proteome</keyword>
<comment type="caution">
    <text evidence="1">The sequence shown here is derived from an EMBL/GenBank/DDBJ whole genome shotgun (WGS) entry which is preliminary data.</text>
</comment>
<reference evidence="1 2" key="1">
    <citation type="journal article" date="2020" name="Sci. Rep.">
        <title>A novel cyanobacterial geosmin producer, revising GeoA distribution and dispersion patterns in Bacteria.</title>
        <authorList>
            <person name="Churro C."/>
            <person name="Semedo-Aguiar A.P."/>
            <person name="Silva A.D."/>
            <person name="Pereira-Leal J.B."/>
            <person name="Leite R.B."/>
        </authorList>
    </citation>
    <scope>NUCLEOTIDE SEQUENCE [LARGE SCALE GENOMIC DNA]</scope>
    <source>
        <strain evidence="1 2">IPMA8</strain>
    </source>
</reference>
<evidence type="ECO:0000313" key="2">
    <source>
        <dbReference type="Proteomes" id="UP000702425"/>
    </source>
</evidence>
<name>A0ABX2D3U0_9CYAN</name>
<dbReference type="Proteomes" id="UP000702425">
    <property type="component" value="Unassembled WGS sequence"/>
</dbReference>
<dbReference type="RefSeq" id="WP_172191226.1">
    <property type="nucleotide sequence ID" value="NZ_CAWPPK010000027.1"/>
</dbReference>
<evidence type="ECO:0000313" key="1">
    <source>
        <dbReference type="EMBL" id="NQE37299.1"/>
    </source>
</evidence>
<dbReference type="EMBL" id="SRRZ01000122">
    <property type="protein sequence ID" value="NQE37299.1"/>
    <property type="molecule type" value="Genomic_DNA"/>
</dbReference>
<gene>
    <name evidence="1" type="ORF">E5S67_05068</name>
</gene>
<evidence type="ECO:0008006" key="3">
    <source>
        <dbReference type="Google" id="ProtNLM"/>
    </source>
</evidence>
<organism evidence="1 2">
    <name type="scientific">Microcoleus asticus IPMA8</name>
    <dbReference type="NCBI Taxonomy" id="2563858"/>
    <lineage>
        <taxon>Bacteria</taxon>
        <taxon>Bacillati</taxon>
        <taxon>Cyanobacteriota</taxon>
        <taxon>Cyanophyceae</taxon>
        <taxon>Oscillatoriophycideae</taxon>
        <taxon>Oscillatoriales</taxon>
        <taxon>Microcoleaceae</taxon>
        <taxon>Microcoleus</taxon>
        <taxon>Microcoleus asticus</taxon>
    </lineage>
</organism>
<protein>
    <recommendedName>
        <fullName evidence="3">PEP-CTERM sorting domain-containing protein</fullName>
    </recommendedName>
</protein>
<accession>A0ABX2D3U0</accession>
<sequence length="278" mass="29333">MKLNHSTGAIAFLLATPLVTSLTVGIGPSSAAIIAGSAAAVTIDNFSHRPTDRGTSTNTYTQTIAKSGSVISEATAEAVFISNCHELLAANLSQNKVQGDGNNYSGLAQSQAAVFGDFDIDAEETFSFNFQTFLYLLTSVDNRQSERASANGSISFWLINTVTNILLDSFQLASGLDSSSGFYLKGFASNSFNPTAINFNLMAEGSAATSLLYTSGVYSRTFGSATSLKLVEIKNNIAEAEAEAVPEPSAVLGTAIFLGLFVRGRKLNNKLSQFKSKV</sequence>